<dbReference type="Proteomes" id="UP001349343">
    <property type="component" value="Segment"/>
</dbReference>
<dbReference type="SUPFAM" id="SSF56091">
    <property type="entry name" value="DNA ligase/mRNA capping enzyme, catalytic domain"/>
    <property type="match status" value="1"/>
</dbReference>
<accession>A0ABZ0Z1N5</accession>
<dbReference type="EMBL" id="OR769222">
    <property type="protein sequence ID" value="WQJ53109.1"/>
    <property type="molecule type" value="Genomic_DNA"/>
</dbReference>
<keyword evidence="1" id="KW-0436">Ligase</keyword>
<sequence>MRFIKSKESELHPNYVSRVIQVTEEDFSPHPHPEVTRLKRCRIGGDTIYNVLVSIDSTPGKYVFFPASTQINPEFLRFANLYRKPEMNANPEAKPGLFEDNGRVKAVRLKGTLDKVDAEGNIEKINLAGAVSDGFLIELSIVLNFILATFNIEVSENDIESGTWFDTIEHNGKSFWLSKKFIPKIYTRNETGGNQSRFNRRQRNLKRFNRVIPEQFKFHYDTTIVHKCPFVVQPSDYIHISGKIHGTSAIFAYVLCKQELTWKQKIAKFLTGESFNKYDYLYASRTVIKNQYIMKEAEKTDNVYHTGFYKCDVWGEAFKIVKPELDKGMTVYAEIAGYLPTGSFIQKGYDYGCVPMKSGEEYTHGKHFKILVYRVTVTNVDGVIHEFSPREVQLWCKQHNLTAVPEYYYGKAKDLYPELDVTNHWHENFWETMANDKNFYMEMDSPDCKIKVPHEGVVIKIDDMIPRAFKLKSYRFLNKEGEELDAGITNIEDE</sequence>
<protein>
    <submittedName>
        <fullName evidence="1">RNA ligase</fullName>
    </submittedName>
</protein>
<name>A0ABZ0Z1N5_9CAUD</name>
<proteinExistence type="predicted"/>
<keyword evidence="2" id="KW-1185">Reference proteome</keyword>
<organism evidence="1 2">
    <name type="scientific">phage Lak_Megaphage_RVC_JS4_GC31</name>
    <dbReference type="NCBI Taxonomy" id="3109228"/>
    <lineage>
        <taxon>Viruses</taxon>
        <taxon>Duplodnaviria</taxon>
        <taxon>Heunggongvirae</taxon>
        <taxon>Uroviricota</taxon>
        <taxon>Caudoviricetes</taxon>
        <taxon>Caudoviricetes code 15 clade</taxon>
    </lineage>
</organism>
<evidence type="ECO:0000313" key="2">
    <source>
        <dbReference type="Proteomes" id="UP001349343"/>
    </source>
</evidence>
<evidence type="ECO:0000313" key="1">
    <source>
        <dbReference type="EMBL" id="WQJ53109.1"/>
    </source>
</evidence>
<reference evidence="1 2" key="1">
    <citation type="submission" date="2023-11" db="EMBL/GenBank/DDBJ databases">
        <authorList>
            <person name="Cook R."/>
            <person name="Crisci M."/>
            <person name="Pye H."/>
            <person name="Adriaenssens E."/>
            <person name="Santini J."/>
        </authorList>
    </citation>
    <scope>NUCLEOTIDE SEQUENCE [LARGE SCALE GENOMIC DNA]</scope>
    <source>
        <strain evidence="1">Lak_Megaphage_RVC_JS4_GC31</strain>
    </source>
</reference>
<dbReference type="GO" id="GO:0016874">
    <property type="term" value="F:ligase activity"/>
    <property type="evidence" value="ECO:0007669"/>
    <property type="project" value="UniProtKB-KW"/>
</dbReference>